<sequence length="200" mass="22206">MPAAATRRLDDEGEGHKDVMLCLICRAKRDAGVIPTMAGSAGACEHFLECPGAVHGAAGVEWVTLINASGNGECDHPKCPWIFNKYRAFFTDDIGAVFHPSGAPRIVAVLSTAQNKVFRFQQNRNLGLTGDQPMPSIYGSRAYSLRMSERRFGFFEAEGQPVQPEDMPQGQANFRDIFGFHINGRLIWTDRPDEDMFIRK</sequence>
<dbReference type="EMBL" id="KV423923">
    <property type="protein sequence ID" value="KZT61480.1"/>
    <property type="molecule type" value="Genomic_DNA"/>
</dbReference>
<organism evidence="1 2">
    <name type="scientific">Calocera cornea HHB12733</name>
    <dbReference type="NCBI Taxonomy" id="1353952"/>
    <lineage>
        <taxon>Eukaryota</taxon>
        <taxon>Fungi</taxon>
        <taxon>Dikarya</taxon>
        <taxon>Basidiomycota</taxon>
        <taxon>Agaricomycotina</taxon>
        <taxon>Dacrymycetes</taxon>
        <taxon>Dacrymycetales</taxon>
        <taxon>Dacrymycetaceae</taxon>
        <taxon>Calocera</taxon>
    </lineage>
</organism>
<name>A0A165J7L0_9BASI</name>
<protein>
    <submittedName>
        <fullName evidence="1">Uncharacterized protein</fullName>
    </submittedName>
</protein>
<keyword evidence="2" id="KW-1185">Reference proteome</keyword>
<gene>
    <name evidence="1" type="ORF">CALCODRAFT_11513</name>
</gene>
<dbReference type="InParanoid" id="A0A165J7L0"/>
<accession>A0A165J7L0</accession>
<evidence type="ECO:0000313" key="1">
    <source>
        <dbReference type="EMBL" id="KZT61480.1"/>
    </source>
</evidence>
<dbReference type="Proteomes" id="UP000076842">
    <property type="component" value="Unassembled WGS sequence"/>
</dbReference>
<dbReference type="AlphaFoldDB" id="A0A165J7L0"/>
<reference evidence="1 2" key="1">
    <citation type="journal article" date="2016" name="Mol. Biol. Evol.">
        <title>Comparative Genomics of Early-Diverging Mushroom-Forming Fungi Provides Insights into the Origins of Lignocellulose Decay Capabilities.</title>
        <authorList>
            <person name="Nagy L.G."/>
            <person name="Riley R."/>
            <person name="Tritt A."/>
            <person name="Adam C."/>
            <person name="Daum C."/>
            <person name="Floudas D."/>
            <person name="Sun H."/>
            <person name="Yadav J.S."/>
            <person name="Pangilinan J."/>
            <person name="Larsson K.H."/>
            <person name="Matsuura K."/>
            <person name="Barry K."/>
            <person name="Labutti K."/>
            <person name="Kuo R."/>
            <person name="Ohm R.A."/>
            <person name="Bhattacharya S.S."/>
            <person name="Shirouzu T."/>
            <person name="Yoshinaga Y."/>
            <person name="Martin F.M."/>
            <person name="Grigoriev I.V."/>
            <person name="Hibbett D.S."/>
        </authorList>
    </citation>
    <scope>NUCLEOTIDE SEQUENCE [LARGE SCALE GENOMIC DNA]</scope>
    <source>
        <strain evidence="1 2">HHB12733</strain>
    </source>
</reference>
<evidence type="ECO:0000313" key="2">
    <source>
        <dbReference type="Proteomes" id="UP000076842"/>
    </source>
</evidence>
<proteinExistence type="predicted"/>